<reference evidence="1 2" key="1">
    <citation type="submission" date="2019-05" db="EMBL/GenBank/DDBJ databases">
        <title>Another draft genome of Portunus trituberculatus and its Hox gene families provides insights of decapod evolution.</title>
        <authorList>
            <person name="Jeong J.-H."/>
            <person name="Song I."/>
            <person name="Kim S."/>
            <person name="Choi T."/>
            <person name="Kim D."/>
            <person name="Ryu S."/>
            <person name="Kim W."/>
        </authorList>
    </citation>
    <scope>NUCLEOTIDE SEQUENCE [LARGE SCALE GENOMIC DNA]</scope>
    <source>
        <tissue evidence="1">Muscle</tissue>
    </source>
</reference>
<evidence type="ECO:0000313" key="1">
    <source>
        <dbReference type="EMBL" id="MPC79025.1"/>
    </source>
</evidence>
<dbReference type="Proteomes" id="UP000324222">
    <property type="component" value="Unassembled WGS sequence"/>
</dbReference>
<proteinExistence type="predicted"/>
<protein>
    <submittedName>
        <fullName evidence="1">Uncharacterized protein</fullName>
    </submittedName>
</protein>
<dbReference type="AlphaFoldDB" id="A0A5B7IA01"/>
<comment type="caution">
    <text evidence="1">The sequence shown here is derived from an EMBL/GenBank/DDBJ whole genome shotgun (WGS) entry which is preliminary data.</text>
</comment>
<sequence length="105" mass="11808">MLRIKILVRNGITNYERCQDHHLDKLEHSLKLLKQFDVKDTSITSYKAVIVDSTPPTTPTMIASTRNTFSQSGMLLREGTKWWSDLHMYTAGNGTGAPIMLGQKG</sequence>
<keyword evidence="2" id="KW-1185">Reference proteome</keyword>
<dbReference type="EMBL" id="VSRR010050012">
    <property type="protein sequence ID" value="MPC79025.1"/>
    <property type="molecule type" value="Genomic_DNA"/>
</dbReference>
<organism evidence="1 2">
    <name type="scientific">Portunus trituberculatus</name>
    <name type="common">Swimming crab</name>
    <name type="synonym">Neptunus trituberculatus</name>
    <dbReference type="NCBI Taxonomy" id="210409"/>
    <lineage>
        <taxon>Eukaryota</taxon>
        <taxon>Metazoa</taxon>
        <taxon>Ecdysozoa</taxon>
        <taxon>Arthropoda</taxon>
        <taxon>Crustacea</taxon>
        <taxon>Multicrustacea</taxon>
        <taxon>Malacostraca</taxon>
        <taxon>Eumalacostraca</taxon>
        <taxon>Eucarida</taxon>
        <taxon>Decapoda</taxon>
        <taxon>Pleocyemata</taxon>
        <taxon>Brachyura</taxon>
        <taxon>Eubrachyura</taxon>
        <taxon>Portunoidea</taxon>
        <taxon>Portunidae</taxon>
        <taxon>Portuninae</taxon>
        <taxon>Portunus</taxon>
    </lineage>
</organism>
<gene>
    <name evidence="1" type="ORF">E2C01_073536</name>
</gene>
<evidence type="ECO:0000313" key="2">
    <source>
        <dbReference type="Proteomes" id="UP000324222"/>
    </source>
</evidence>
<name>A0A5B7IA01_PORTR</name>
<accession>A0A5B7IA01</accession>